<organism evidence="7 8">
    <name type="scientific">Actinomadura logoneensis</name>
    <dbReference type="NCBI Taxonomy" id="2293572"/>
    <lineage>
        <taxon>Bacteria</taxon>
        <taxon>Bacillati</taxon>
        <taxon>Actinomycetota</taxon>
        <taxon>Actinomycetes</taxon>
        <taxon>Streptosporangiales</taxon>
        <taxon>Thermomonosporaceae</taxon>
        <taxon>Actinomadura</taxon>
    </lineage>
</organism>
<evidence type="ECO:0000256" key="5">
    <source>
        <dbReference type="SAM" id="Phobius"/>
    </source>
</evidence>
<evidence type="ECO:0000256" key="1">
    <source>
        <dbReference type="ARBA" id="ARBA00004651"/>
    </source>
</evidence>
<dbReference type="AlphaFoldDB" id="A0A372JN55"/>
<dbReference type="GO" id="GO:0022857">
    <property type="term" value="F:transmembrane transporter activity"/>
    <property type="evidence" value="ECO:0007669"/>
    <property type="project" value="InterPro"/>
</dbReference>
<accession>A0A372JN55</accession>
<feature type="transmembrane region" description="Helical" evidence="5">
    <location>
        <begin position="107"/>
        <end position="129"/>
    </location>
</feature>
<evidence type="ECO:0000256" key="2">
    <source>
        <dbReference type="ARBA" id="ARBA00022692"/>
    </source>
</evidence>
<proteinExistence type="predicted"/>
<keyword evidence="3 5" id="KW-1133">Transmembrane helix</keyword>
<protein>
    <submittedName>
        <fullName evidence="7">MFS transporter</fullName>
    </submittedName>
</protein>
<comment type="caution">
    <text evidence="7">The sequence shown here is derived from an EMBL/GenBank/DDBJ whole genome shotgun (WGS) entry which is preliminary data.</text>
</comment>
<dbReference type="Pfam" id="PF07690">
    <property type="entry name" value="MFS_1"/>
    <property type="match status" value="1"/>
</dbReference>
<gene>
    <name evidence="7" type="ORF">DZF91_11870</name>
</gene>
<evidence type="ECO:0000313" key="7">
    <source>
        <dbReference type="EMBL" id="RFU41461.1"/>
    </source>
</evidence>
<comment type="subcellular location">
    <subcellularLocation>
        <location evidence="1">Cell membrane</location>
        <topology evidence="1">Multi-pass membrane protein</topology>
    </subcellularLocation>
</comment>
<evidence type="ECO:0000256" key="4">
    <source>
        <dbReference type="ARBA" id="ARBA00023136"/>
    </source>
</evidence>
<evidence type="ECO:0000313" key="8">
    <source>
        <dbReference type="Proteomes" id="UP000261811"/>
    </source>
</evidence>
<dbReference type="InterPro" id="IPR036259">
    <property type="entry name" value="MFS_trans_sf"/>
</dbReference>
<evidence type="ECO:0000256" key="3">
    <source>
        <dbReference type="ARBA" id="ARBA00022989"/>
    </source>
</evidence>
<feature type="transmembrane region" description="Helical" evidence="5">
    <location>
        <begin position="136"/>
        <end position="155"/>
    </location>
</feature>
<dbReference type="PANTHER" id="PTHR42910">
    <property type="entry name" value="TRANSPORTER SCO4007-RELATED"/>
    <property type="match status" value="1"/>
</dbReference>
<feature type="domain" description="Major facilitator superfamily (MFS) profile" evidence="6">
    <location>
        <begin position="1"/>
        <end position="391"/>
    </location>
</feature>
<sequence length="400" mass="40165">MTLILHRADAGRGVIPLLALTCGVAVGNVYFPQAVGPSVAAGLGVPPDTAALAVTATQFGYAAGIFLLVPLGDRIPHRRLVVALLALTGAGLVAAGAAPGIAPLAAASALVGAATVVAPILGPMAAGLVDPGRRGTVSGVLLGGSIGGMLLSRTLGGFAGEWLGWRAPYFCAAALTFVSALVLARVLPDTEPGTRERYPALLAAPLRLLRAEPALRRSCFYQAAVFGGFSAAWTGVALLLTGPGYGLTTRAVGLLALVNAATMFCTPLAGRLADRHGPEPVNRVSMAAVVASAAVLALGTAGGTAGIAVLVAGFLVLDVAMQSGMVANQVRNYALRDSERSRVNTAYMTCAYLGGGVGSWLGAQAYARIGWLGVCALVGGLAVLALARSVGVRRAAAPSR</sequence>
<feature type="transmembrane region" description="Helical" evidence="5">
    <location>
        <begin position="12"/>
        <end position="31"/>
    </location>
</feature>
<dbReference type="RefSeq" id="WP_117357523.1">
    <property type="nucleotide sequence ID" value="NZ_QURH01000211.1"/>
</dbReference>
<keyword evidence="8" id="KW-1185">Reference proteome</keyword>
<feature type="transmembrane region" description="Helical" evidence="5">
    <location>
        <begin position="219"/>
        <end position="240"/>
    </location>
</feature>
<keyword evidence="4 5" id="KW-0472">Membrane</keyword>
<dbReference type="EMBL" id="QURH01000211">
    <property type="protein sequence ID" value="RFU41461.1"/>
    <property type="molecule type" value="Genomic_DNA"/>
</dbReference>
<feature type="transmembrane region" description="Helical" evidence="5">
    <location>
        <begin position="167"/>
        <end position="187"/>
    </location>
</feature>
<dbReference type="CDD" id="cd17324">
    <property type="entry name" value="MFS_NepI_like"/>
    <property type="match status" value="1"/>
</dbReference>
<feature type="transmembrane region" description="Helical" evidence="5">
    <location>
        <begin position="252"/>
        <end position="272"/>
    </location>
</feature>
<feature type="transmembrane region" description="Helical" evidence="5">
    <location>
        <begin position="81"/>
        <end position="101"/>
    </location>
</feature>
<dbReference type="InterPro" id="IPR011701">
    <property type="entry name" value="MFS"/>
</dbReference>
<evidence type="ECO:0000259" key="6">
    <source>
        <dbReference type="PROSITE" id="PS50850"/>
    </source>
</evidence>
<dbReference type="GO" id="GO:0005886">
    <property type="term" value="C:plasma membrane"/>
    <property type="evidence" value="ECO:0007669"/>
    <property type="project" value="UniProtKB-SubCell"/>
</dbReference>
<dbReference type="InterPro" id="IPR020846">
    <property type="entry name" value="MFS_dom"/>
</dbReference>
<keyword evidence="2 5" id="KW-0812">Transmembrane</keyword>
<dbReference type="OrthoDB" id="9815356at2"/>
<dbReference type="PANTHER" id="PTHR42910:SF1">
    <property type="entry name" value="MAJOR FACILITATOR SUPERFAMILY (MFS) PROFILE DOMAIN-CONTAINING PROTEIN"/>
    <property type="match status" value="1"/>
</dbReference>
<name>A0A372JN55_9ACTN</name>
<dbReference type="PROSITE" id="PS50850">
    <property type="entry name" value="MFS"/>
    <property type="match status" value="1"/>
</dbReference>
<reference evidence="7 8" key="1">
    <citation type="submission" date="2018-08" db="EMBL/GenBank/DDBJ databases">
        <title>Actinomadura jelena sp. nov., a novel Actinomycete isolated from soil in Chad.</title>
        <authorList>
            <person name="Shi L."/>
        </authorList>
    </citation>
    <scope>NUCLEOTIDE SEQUENCE [LARGE SCALE GENOMIC DNA]</scope>
    <source>
        <strain evidence="7 8">NEAU-G17</strain>
    </source>
</reference>
<dbReference type="Gene3D" id="1.20.1250.20">
    <property type="entry name" value="MFS general substrate transporter like domains"/>
    <property type="match status" value="1"/>
</dbReference>
<feature type="transmembrane region" description="Helical" evidence="5">
    <location>
        <begin position="51"/>
        <end position="69"/>
    </location>
</feature>
<feature type="transmembrane region" description="Helical" evidence="5">
    <location>
        <begin position="369"/>
        <end position="390"/>
    </location>
</feature>
<dbReference type="Proteomes" id="UP000261811">
    <property type="component" value="Unassembled WGS sequence"/>
</dbReference>
<dbReference type="SUPFAM" id="SSF103473">
    <property type="entry name" value="MFS general substrate transporter"/>
    <property type="match status" value="1"/>
</dbReference>